<evidence type="ECO:0000256" key="1">
    <source>
        <dbReference type="ARBA" id="ARBA00004196"/>
    </source>
</evidence>
<dbReference type="EMBL" id="CP071502">
    <property type="protein sequence ID" value="QSX37726.1"/>
    <property type="molecule type" value="Genomic_DNA"/>
</dbReference>
<dbReference type="PROSITE" id="PS51352">
    <property type="entry name" value="THIOREDOXIN_2"/>
    <property type="match status" value="1"/>
</dbReference>
<keyword evidence="3" id="KW-1015">Disulfide bond</keyword>
<accession>A0ABX7R1P1</accession>
<dbReference type="Gene3D" id="3.40.30.10">
    <property type="entry name" value="Glutaredoxin"/>
    <property type="match status" value="1"/>
</dbReference>
<dbReference type="InterPro" id="IPR036249">
    <property type="entry name" value="Thioredoxin-like_sf"/>
</dbReference>
<dbReference type="Proteomes" id="UP000663207">
    <property type="component" value="Chromosome"/>
</dbReference>
<organism evidence="7 8">
    <name type="scientific">Shewanella sedimentimangrovi</name>
    <dbReference type="NCBI Taxonomy" id="2814293"/>
    <lineage>
        <taxon>Bacteria</taxon>
        <taxon>Pseudomonadati</taxon>
        <taxon>Pseudomonadota</taxon>
        <taxon>Gammaproteobacteria</taxon>
        <taxon>Alteromonadales</taxon>
        <taxon>Shewanellaceae</taxon>
        <taxon>Shewanella</taxon>
    </lineage>
</organism>
<feature type="signal peptide" evidence="5">
    <location>
        <begin position="1"/>
        <end position="20"/>
    </location>
</feature>
<evidence type="ECO:0000256" key="2">
    <source>
        <dbReference type="ARBA" id="ARBA00022748"/>
    </source>
</evidence>
<evidence type="ECO:0000256" key="3">
    <source>
        <dbReference type="ARBA" id="ARBA00023157"/>
    </source>
</evidence>
<dbReference type="InterPro" id="IPR013740">
    <property type="entry name" value="Redoxin"/>
</dbReference>
<feature type="domain" description="Thioredoxin" evidence="6">
    <location>
        <begin position="9"/>
        <end position="151"/>
    </location>
</feature>
<gene>
    <name evidence="7" type="ORF">JYB85_02465</name>
</gene>
<proteinExistence type="predicted"/>
<dbReference type="SUPFAM" id="SSF52833">
    <property type="entry name" value="Thioredoxin-like"/>
    <property type="match status" value="1"/>
</dbReference>
<dbReference type="InterPro" id="IPR013766">
    <property type="entry name" value="Thioredoxin_domain"/>
</dbReference>
<evidence type="ECO:0000256" key="4">
    <source>
        <dbReference type="ARBA" id="ARBA00023284"/>
    </source>
</evidence>
<dbReference type="PANTHER" id="PTHR42852:SF6">
    <property type="entry name" value="THIOL:DISULFIDE INTERCHANGE PROTEIN DSBE"/>
    <property type="match status" value="1"/>
</dbReference>
<keyword evidence="4" id="KW-0676">Redox-active center</keyword>
<keyword evidence="8" id="KW-1185">Reference proteome</keyword>
<dbReference type="Pfam" id="PF08534">
    <property type="entry name" value="Redoxin"/>
    <property type="match status" value="1"/>
</dbReference>
<sequence length="158" mass="17606">MNKLLLSLLMLAALAGGLTAKNMGDSAPLSQANGWLKPLFTQSSESGLLIVNFWASWCAPCRREMPMLDGLYRNGMPILGYSMDEDRFLADEFLRRYPVTFPNLIGRATEANQIQVFPTTAIINSQGQPLYVHQGELDETSLLNAWRELTAESEVVRP</sequence>
<keyword evidence="5" id="KW-0732">Signal</keyword>
<dbReference type="InterPro" id="IPR017937">
    <property type="entry name" value="Thioredoxin_CS"/>
</dbReference>
<evidence type="ECO:0000256" key="5">
    <source>
        <dbReference type="SAM" id="SignalP"/>
    </source>
</evidence>
<dbReference type="PANTHER" id="PTHR42852">
    <property type="entry name" value="THIOL:DISULFIDE INTERCHANGE PROTEIN DSBE"/>
    <property type="match status" value="1"/>
</dbReference>
<feature type="chain" id="PRO_5046680422" evidence="5">
    <location>
        <begin position="21"/>
        <end position="158"/>
    </location>
</feature>
<name>A0ABX7R1P1_9GAMM</name>
<protein>
    <submittedName>
        <fullName evidence="7">TlpA family protein disulfide reductase</fullName>
    </submittedName>
</protein>
<reference evidence="7 8" key="1">
    <citation type="submission" date="2021-03" db="EMBL/GenBank/DDBJ databases">
        <title>Novel species identification of genus Shewanella.</title>
        <authorList>
            <person name="Liu G."/>
            <person name="Zhang Q."/>
        </authorList>
    </citation>
    <scope>NUCLEOTIDE SEQUENCE [LARGE SCALE GENOMIC DNA]</scope>
    <source>
        <strain evidence="7 8">FJAT-52962</strain>
    </source>
</reference>
<evidence type="ECO:0000259" key="6">
    <source>
        <dbReference type="PROSITE" id="PS51352"/>
    </source>
</evidence>
<dbReference type="CDD" id="cd02966">
    <property type="entry name" value="TlpA_like_family"/>
    <property type="match status" value="1"/>
</dbReference>
<dbReference type="RefSeq" id="WP_207380910.1">
    <property type="nucleotide sequence ID" value="NZ_CP071502.1"/>
</dbReference>
<dbReference type="PROSITE" id="PS00194">
    <property type="entry name" value="THIOREDOXIN_1"/>
    <property type="match status" value="1"/>
</dbReference>
<evidence type="ECO:0000313" key="8">
    <source>
        <dbReference type="Proteomes" id="UP000663207"/>
    </source>
</evidence>
<comment type="subcellular location">
    <subcellularLocation>
        <location evidence="1">Cell envelope</location>
    </subcellularLocation>
</comment>
<keyword evidence="2" id="KW-0201">Cytochrome c-type biogenesis</keyword>
<evidence type="ECO:0000313" key="7">
    <source>
        <dbReference type="EMBL" id="QSX37726.1"/>
    </source>
</evidence>
<dbReference type="InterPro" id="IPR050553">
    <property type="entry name" value="Thioredoxin_ResA/DsbE_sf"/>
</dbReference>